<evidence type="ECO:0000256" key="1">
    <source>
        <dbReference type="ARBA" id="ARBA00004141"/>
    </source>
</evidence>
<dbReference type="PANTHER" id="PTHR23502:SF139">
    <property type="entry name" value="MAJOR FACILITATOR SUPERFAMILY (MFS) PROFILE DOMAIN-CONTAINING PROTEIN-RELATED"/>
    <property type="match status" value="1"/>
</dbReference>
<comment type="caution">
    <text evidence="6">The sequence shown here is derived from an EMBL/GenBank/DDBJ whole genome shotgun (WGS) entry which is preliminary data.</text>
</comment>
<dbReference type="GO" id="GO:0022857">
    <property type="term" value="F:transmembrane transporter activity"/>
    <property type="evidence" value="ECO:0007669"/>
    <property type="project" value="InterPro"/>
</dbReference>
<feature type="transmembrane region" description="Helical" evidence="5">
    <location>
        <begin position="162"/>
        <end position="183"/>
    </location>
</feature>
<evidence type="ECO:0000313" key="7">
    <source>
        <dbReference type="Proteomes" id="UP001215712"/>
    </source>
</evidence>
<name>A0AAD6HS74_9EURO</name>
<reference evidence="6" key="1">
    <citation type="journal article" date="2023" name="IMA Fungus">
        <title>Comparative genomic study of the Penicillium genus elucidates a diverse pangenome and 15 lateral gene transfer events.</title>
        <authorList>
            <person name="Petersen C."/>
            <person name="Sorensen T."/>
            <person name="Nielsen M.R."/>
            <person name="Sondergaard T.E."/>
            <person name="Sorensen J.L."/>
            <person name="Fitzpatrick D.A."/>
            <person name="Frisvad J.C."/>
            <person name="Nielsen K.L."/>
        </authorList>
    </citation>
    <scope>NUCLEOTIDE SEQUENCE</scope>
    <source>
        <strain evidence="6">IBT 17514</strain>
    </source>
</reference>
<keyword evidence="4 5" id="KW-0472">Membrane</keyword>
<feature type="transmembrane region" description="Helical" evidence="5">
    <location>
        <begin position="447"/>
        <end position="466"/>
    </location>
</feature>
<gene>
    <name evidence="6" type="ORF">N7493_002639</name>
</gene>
<organism evidence="6 7">
    <name type="scientific">Penicillium malachiteum</name>
    <dbReference type="NCBI Taxonomy" id="1324776"/>
    <lineage>
        <taxon>Eukaryota</taxon>
        <taxon>Fungi</taxon>
        <taxon>Dikarya</taxon>
        <taxon>Ascomycota</taxon>
        <taxon>Pezizomycotina</taxon>
        <taxon>Eurotiomycetes</taxon>
        <taxon>Eurotiomycetidae</taxon>
        <taxon>Eurotiales</taxon>
        <taxon>Aspergillaceae</taxon>
        <taxon>Penicillium</taxon>
    </lineage>
</organism>
<evidence type="ECO:0000256" key="2">
    <source>
        <dbReference type="ARBA" id="ARBA00022692"/>
    </source>
</evidence>
<keyword evidence="7" id="KW-1185">Reference proteome</keyword>
<keyword evidence="2 5" id="KW-0812">Transmembrane</keyword>
<sequence>MGNTPGITDEVEDIGKKTLVENHVEGNALLFNNDTKELRLIPVPSSDPNDLLNWTKWRKAGVIVVCCWFCMSTIFDVLDPYYAKEGKSTFVIIPLSLAFGRRPIFLCSALVMLASVIWAAFSQSYRSHLAARVFQGMASGASESLLPLMLSEISFLHQRASLLGAYWATQSLFTALLNIAASYEATVSWRWYYGVFSITTAVGIVGAFFFAPETRYQRKAMVVGNQFVFTNDFGETHIMNYKEAAATIQNLETAYATGQTQTFISKRTFIQELNPWYGKIYDASKLARQSYLRMLECYTSPGVWYASLAAAVSLGCAMGMGITISNVLHGSYHWPSSNLGLYNIGTIPAALAALVYSGWLADKFSIWLARRKGGLHTPEMRLIPMVLPLIVGALALVIYGVCTEWPDRYTWAGPVLGWNLFQFSFISILVISTTFTAEITPRDPGPALVVLSASKHWISFGLQYGMNPLADYAGYLWAMGILTIIFSGSLLLAIPVYFLNPKWRARVPSRSGLNGQAN</sequence>
<comment type="subcellular location">
    <subcellularLocation>
        <location evidence="1">Membrane</location>
        <topology evidence="1">Multi-pass membrane protein</topology>
    </subcellularLocation>
</comment>
<evidence type="ECO:0000256" key="3">
    <source>
        <dbReference type="ARBA" id="ARBA00022989"/>
    </source>
</evidence>
<feature type="transmembrane region" description="Helical" evidence="5">
    <location>
        <begin position="189"/>
        <end position="211"/>
    </location>
</feature>
<dbReference type="SUPFAM" id="SSF103473">
    <property type="entry name" value="MFS general substrate transporter"/>
    <property type="match status" value="1"/>
</dbReference>
<dbReference type="Gene3D" id="1.20.1250.20">
    <property type="entry name" value="MFS general substrate transporter like domains"/>
    <property type="match status" value="1"/>
</dbReference>
<dbReference type="InterPro" id="IPR036259">
    <property type="entry name" value="MFS_trans_sf"/>
</dbReference>
<evidence type="ECO:0008006" key="8">
    <source>
        <dbReference type="Google" id="ProtNLM"/>
    </source>
</evidence>
<dbReference type="EMBL" id="JAQJAN010000003">
    <property type="protein sequence ID" value="KAJ5733853.1"/>
    <property type="molecule type" value="Genomic_DNA"/>
</dbReference>
<evidence type="ECO:0000256" key="5">
    <source>
        <dbReference type="SAM" id="Phobius"/>
    </source>
</evidence>
<feature type="transmembrane region" description="Helical" evidence="5">
    <location>
        <begin position="60"/>
        <end position="82"/>
    </location>
</feature>
<proteinExistence type="predicted"/>
<keyword evidence="3 5" id="KW-1133">Transmembrane helix</keyword>
<evidence type="ECO:0000313" key="6">
    <source>
        <dbReference type="EMBL" id="KAJ5733853.1"/>
    </source>
</evidence>
<accession>A0AAD6HS74</accession>
<reference evidence="6" key="2">
    <citation type="submission" date="2023-01" db="EMBL/GenBank/DDBJ databases">
        <authorList>
            <person name="Petersen C."/>
        </authorList>
    </citation>
    <scope>NUCLEOTIDE SEQUENCE</scope>
    <source>
        <strain evidence="6">IBT 17514</strain>
    </source>
</reference>
<dbReference type="Proteomes" id="UP001215712">
    <property type="component" value="Unassembled WGS sequence"/>
</dbReference>
<protein>
    <recommendedName>
        <fullName evidence="8">Major facilitator superfamily (MFS) profile domain-containing protein</fullName>
    </recommendedName>
</protein>
<feature type="transmembrane region" description="Helical" evidence="5">
    <location>
        <begin position="303"/>
        <end position="328"/>
    </location>
</feature>
<dbReference type="PANTHER" id="PTHR23502">
    <property type="entry name" value="MAJOR FACILITATOR SUPERFAMILY"/>
    <property type="match status" value="1"/>
</dbReference>
<feature type="transmembrane region" description="Helical" evidence="5">
    <location>
        <begin position="382"/>
        <end position="401"/>
    </location>
</feature>
<evidence type="ECO:0000256" key="4">
    <source>
        <dbReference type="ARBA" id="ARBA00023136"/>
    </source>
</evidence>
<dbReference type="GO" id="GO:0005886">
    <property type="term" value="C:plasma membrane"/>
    <property type="evidence" value="ECO:0007669"/>
    <property type="project" value="TreeGrafter"/>
</dbReference>
<feature type="transmembrane region" description="Helical" evidence="5">
    <location>
        <begin position="472"/>
        <end position="499"/>
    </location>
</feature>
<feature type="transmembrane region" description="Helical" evidence="5">
    <location>
        <begin position="103"/>
        <end position="121"/>
    </location>
</feature>
<feature type="transmembrane region" description="Helical" evidence="5">
    <location>
        <begin position="421"/>
        <end position="440"/>
    </location>
</feature>
<feature type="transmembrane region" description="Helical" evidence="5">
    <location>
        <begin position="340"/>
        <end position="361"/>
    </location>
</feature>
<dbReference type="AlphaFoldDB" id="A0AAD6HS74"/>
<dbReference type="Pfam" id="PF07690">
    <property type="entry name" value="MFS_1"/>
    <property type="match status" value="1"/>
</dbReference>
<dbReference type="InterPro" id="IPR011701">
    <property type="entry name" value="MFS"/>
</dbReference>